<dbReference type="Proteomes" id="UP000546213">
    <property type="component" value="Unassembled WGS sequence"/>
</dbReference>
<dbReference type="InterPro" id="IPR050703">
    <property type="entry name" value="Flavin_MAO"/>
</dbReference>
<dbReference type="AlphaFoldDB" id="A0A8H5PKM5"/>
<gene>
    <name evidence="8" type="ORF">FPCIR_2943</name>
</gene>
<feature type="binding site" evidence="5">
    <location>
        <position position="13"/>
    </location>
    <ligand>
        <name>FAD</name>
        <dbReference type="ChEBI" id="CHEBI:57692"/>
    </ligand>
</feature>
<proteinExistence type="inferred from homology"/>
<evidence type="ECO:0000256" key="4">
    <source>
        <dbReference type="ARBA" id="ARBA00048448"/>
    </source>
</evidence>
<sequence>MVYDVVVVGAGMSGLQAAYSAKEAGLSITVVEARDRPGGKVWSVPLASGRGVADLGAAWINDKLQPRVTAYINQFGLKTIKQPIDGTAITQVSKDERVEFPFGIVPDFDPAEKENLIKIRDIIQEASLRKEKPRPEDDAISLEQYVRNLGATEKTVQMAHVWTRAMHGKEASEESAAYFIDYCRSNHGLLAVRADDNTGGNYQRLVNGTLDIACGIARLVGEENIFYNEPVVSIHDQEKHVTVITTTGKAFTAKKVIISIPSAMFRELTFKPQLPARLKEITDNATLGHYNKAIVCYDRPCIARDSSVPERGLYALTCFVNGKPGEKWSRLRPHNRRRAVLEQLADVYKVGPESELWRPIEIFDQVWQDEKYSRGALAPIPAIGHYTKFADVYGKPMANIHFVGTEYSNHWKGYMEGALTSGDMGAQEVIQALSKVSRAHL</sequence>
<evidence type="ECO:0000313" key="9">
    <source>
        <dbReference type="Proteomes" id="UP000546213"/>
    </source>
</evidence>
<comment type="similarity">
    <text evidence="2 6">Belongs to the flavin monoamine oxidase family.</text>
</comment>
<name>A0A8H5PKM5_9HYPO</name>
<dbReference type="InterPro" id="IPR002937">
    <property type="entry name" value="Amino_oxidase"/>
</dbReference>
<keyword evidence="6" id="KW-0285">Flavoprotein</keyword>
<comment type="catalytic activity">
    <reaction evidence="4">
        <text>a secondary aliphatic amine + O2 + H2O = a primary amine + an aldehyde + H2O2</text>
        <dbReference type="Rhea" id="RHEA:26414"/>
        <dbReference type="ChEBI" id="CHEBI:15377"/>
        <dbReference type="ChEBI" id="CHEBI:15379"/>
        <dbReference type="ChEBI" id="CHEBI:16240"/>
        <dbReference type="ChEBI" id="CHEBI:17478"/>
        <dbReference type="ChEBI" id="CHEBI:58855"/>
        <dbReference type="ChEBI" id="CHEBI:65296"/>
        <dbReference type="EC" id="1.4.3.4"/>
    </reaction>
</comment>
<evidence type="ECO:0000256" key="2">
    <source>
        <dbReference type="ARBA" id="ARBA00005995"/>
    </source>
</evidence>
<dbReference type="Gene3D" id="3.50.50.60">
    <property type="entry name" value="FAD/NAD(P)-binding domain"/>
    <property type="match status" value="1"/>
</dbReference>
<accession>A0A8H5PKM5</accession>
<evidence type="ECO:0000313" key="8">
    <source>
        <dbReference type="EMBL" id="KAF5598646.1"/>
    </source>
</evidence>
<dbReference type="Pfam" id="PF01593">
    <property type="entry name" value="Amino_oxidase"/>
    <property type="match status" value="1"/>
</dbReference>
<organism evidence="8 9">
    <name type="scientific">Fusarium pseudocircinatum</name>
    <dbReference type="NCBI Taxonomy" id="56676"/>
    <lineage>
        <taxon>Eukaryota</taxon>
        <taxon>Fungi</taxon>
        <taxon>Dikarya</taxon>
        <taxon>Ascomycota</taxon>
        <taxon>Pezizomycotina</taxon>
        <taxon>Sordariomycetes</taxon>
        <taxon>Hypocreomycetidae</taxon>
        <taxon>Hypocreales</taxon>
        <taxon>Nectriaceae</taxon>
        <taxon>Fusarium</taxon>
        <taxon>Fusarium fujikuroi species complex</taxon>
    </lineage>
</organism>
<feature type="binding site" evidence="5">
    <location>
        <begin position="32"/>
        <end position="33"/>
    </location>
    <ligand>
        <name>FAD</name>
        <dbReference type="ChEBI" id="CHEBI:57692"/>
    </ligand>
</feature>
<dbReference type="EC" id="1.4.3.-" evidence="6"/>
<dbReference type="GO" id="GO:0097621">
    <property type="term" value="F:monoamine oxidase activity"/>
    <property type="evidence" value="ECO:0007669"/>
    <property type="project" value="UniProtKB-EC"/>
</dbReference>
<feature type="domain" description="Amine oxidase" evidence="7">
    <location>
        <begin position="12"/>
        <end position="430"/>
    </location>
</feature>
<evidence type="ECO:0000256" key="3">
    <source>
        <dbReference type="ARBA" id="ARBA00023002"/>
    </source>
</evidence>
<dbReference type="SUPFAM" id="SSF51905">
    <property type="entry name" value="FAD/NAD(P)-binding domain"/>
    <property type="match status" value="1"/>
</dbReference>
<dbReference type="OrthoDB" id="5046242at2759"/>
<keyword evidence="9" id="KW-1185">Reference proteome</keyword>
<dbReference type="InterPro" id="IPR001613">
    <property type="entry name" value="Flavin_amine_oxidase"/>
</dbReference>
<comment type="caution">
    <text evidence="8">The sequence shown here is derived from an EMBL/GenBank/DDBJ whole genome shotgun (WGS) entry which is preliminary data.</text>
</comment>
<feature type="binding site" evidence="5">
    <location>
        <position position="231"/>
    </location>
    <ligand>
        <name>FAD</name>
        <dbReference type="ChEBI" id="CHEBI:57692"/>
    </ligand>
</feature>
<dbReference type="PANTHER" id="PTHR43563">
    <property type="entry name" value="AMINE OXIDASE"/>
    <property type="match status" value="1"/>
</dbReference>
<evidence type="ECO:0000259" key="7">
    <source>
        <dbReference type="Pfam" id="PF01593"/>
    </source>
</evidence>
<feature type="binding site" evidence="5">
    <location>
        <position position="319"/>
    </location>
    <ligand>
        <name>substrate</name>
    </ligand>
</feature>
<dbReference type="SUPFAM" id="SSF54373">
    <property type="entry name" value="FAD-linked reductases, C-terminal domain"/>
    <property type="match status" value="1"/>
</dbReference>
<evidence type="ECO:0000256" key="6">
    <source>
        <dbReference type="RuleBase" id="RU362067"/>
    </source>
</evidence>
<evidence type="ECO:0000256" key="5">
    <source>
        <dbReference type="PIRSR" id="PIRSR601613-1"/>
    </source>
</evidence>
<dbReference type="EMBL" id="JAAOAS010000060">
    <property type="protein sequence ID" value="KAF5598646.1"/>
    <property type="molecule type" value="Genomic_DNA"/>
</dbReference>
<feature type="binding site" evidence="5">
    <location>
        <position position="406"/>
    </location>
    <ligand>
        <name>FAD</name>
        <dbReference type="ChEBI" id="CHEBI:57692"/>
    </ligand>
</feature>
<reference evidence="8 9" key="1">
    <citation type="submission" date="2020-05" db="EMBL/GenBank/DDBJ databases">
        <title>Identification and distribution of gene clusters putatively required for synthesis of sphingolipid metabolism inhibitors in phylogenetically diverse species of the filamentous fungus Fusarium.</title>
        <authorList>
            <person name="Kim H.-S."/>
            <person name="Busman M."/>
            <person name="Brown D.W."/>
            <person name="Divon H."/>
            <person name="Uhlig S."/>
            <person name="Proctor R.H."/>
        </authorList>
    </citation>
    <scope>NUCLEOTIDE SEQUENCE [LARGE SCALE GENOMIC DNA]</scope>
    <source>
        <strain evidence="8 9">NRRL 36939</strain>
    </source>
</reference>
<keyword evidence="3 6" id="KW-0560">Oxidoreductase</keyword>
<evidence type="ECO:0000256" key="1">
    <source>
        <dbReference type="ARBA" id="ARBA00001974"/>
    </source>
</evidence>
<protein>
    <recommendedName>
        <fullName evidence="6">Amine oxidase</fullName>
        <ecNumber evidence="6">1.4.3.-</ecNumber>
    </recommendedName>
</protein>
<keyword evidence="6" id="KW-0274">FAD</keyword>
<dbReference type="PRINTS" id="PR00757">
    <property type="entry name" value="AMINEOXDASEF"/>
</dbReference>
<dbReference type="PANTHER" id="PTHR43563:SF14">
    <property type="entry name" value="AMINE OXIDASE"/>
    <property type="match status" value="1"/>
</dbReference>
<comment type="cofactor">
    <cofactor evidence="1 6">
        <name>FAD</name>
        <dbReference type="ChEBI" id="CHEBI:57692"/>
    </cofactor>
</comment>
<dbReference type="InterPro" id="IPR036188">
    <property type="entry name" value="FAD/NAD-bd_sf"/>
</dbReference>